<dbReference type="GO" id="GO:0005829">
    <property type="term" value="C:cytosol"/>
    <property type="evidence" value="ECO:0007669"/>
    <property type="project" value="TreeGrafter"/>
</dbReference>
<dbReference type="InterPro" id="IPR003960">
    <property type="entry name" value="ATPase_AAA_CS"/>
</dbReference>
<dbReference type="GO" id="GO:0005778">
    <property type="term" value="C:peroxisomal membrane"/>
    <property type="evidence" value="ECO:0007669"/>
    <property type="project" value="TreeGrafter"/>
</dbReference>
<proteinExistence type="inferred from homology"/>
<dbReference type="Gene3D" id="1.10.8.60">
    <property type="match status" value="1"/>
</dbReference>
<protein>
    <recommendedName>
        <fullName evidence="3">AAA+ ATPase domain-containing protein</fullName>
    </recommendedName>
</protein>
<gene>
    <name evidence="4" type="ORF">WBA_LOCUS5134</name>
</gene>
<organism evidence="4 5">
    <name type="scientific">Wuchereria bancrofti</name>
    <dbReference type="NCBI Taxonomy" id="6293"/>
    <lineage>
        <taxon>Eukaryota</taxon>
        <taxon>Metazoa</taxon>
        <taxon>Ecdysozoa</taxon>
        <taxon>Nematoda</taxon>
        <taxon>Chromadorea</taxon>
        <taxon>Rhabditida</taxon>
        <taxon>Spirurina</taxon>
        <taxon>Spiruromorpha</taxon>
        <taxon>Filarioidea</taxon>
        <taxon>Onchocercidae</taxon>
        <taxon>Wuchereria</taxon>
    </lineage>
</organism>
<comment type="similarity">
    <text evidence="1">Belongs to the AAA ATPase family.</text>
</comment>
<dbReference type="InterPro" id="IPR027417">
    <property type="entry name" value="P-loop_NTPase"/>
</dbReference>
<keyword evidence="1" id="KW-0067">ATP-binding</keyword>
<dbReference type="Proteomes" id="UP000270924">
    <property type="component" value="Unassembled WGS sequence"/>
</dbReference>
<dbReference type="Pfam" id="PF00004">
    <property type="entry name" value="AAA"/>
    <property type="match status" value="1"/>
</dbReference>
<dbReference type="GO" id="GO:0005524">
    <property type="term" value="F:ATP binding"/>
    <property type="evidence" value="ECO:0007669"/>
    <property type="project" value="UniProtKB-KW"/>
</dbReference>
<dbReference type="InterPro" id="IPR041569">
    <property type="entry name" value="AAA_lid_3"/>
</dbReference>
<evidence type="ECO:0000256" key="1">
    <source>
        <dbReference type="RuleBase" id="RU003651"/>
    </source>
</evidence>
<dbReference type="SUPFAM" id="SSF52540">
    <property type="entry name" value="P-loop containing nucleoside triphosphate hydrolases"/>
    <property type="match status" value="1"/>
</dbReference>
<dbReference type="InParanoid" id="A0A3P7FLV1"/>
<sequence>MTIERAECLEKFCNQKIKICSLQHAVETTGKCTISDLKRLAQRIILELEVKGHEKIEDNVEQALREFQPIAVPFEQLKPKNIVKLKWEDVGGLKNVKKIITEVFIWPTKYPLLYRNISVRLGRGVLLHGPSGCGKTLICRTLAAQWDFNVISIKGPELLSNARVGSPCLIFFDEFDSLGPKRGESDTGVTDRVVNQLLTELDGVEGLDDVYIIGATNRIDLIDSSLLRPGRFDYIVKCELPNMEERMSILEIFCRGMSLKNADFEVIARATHGWTGADLKGLVTNAQLIAHKRIRGALGDKDVDFESTKYVMNQEDLLFAVKESQPNKNRNSSGSDRRPYISPGLFTTLA</sequence>
<dbReference type="PANTHER" id="PTHR23077">
    <property type="entry name" value="AAA-FAMILY ATPASE"/>
    <property type="match status" value="1"/>
</dbReference>
<accession>A0A3P7FLV1</accession>
<dbReference type="AlphaFoldDB" id="A0A3P7FLV1"/>
<dbReference type="Gene3D" id="3.40.50.300">
    <property type="entry name" value="P-loop containing nucleotide triphosphate hydrolases"/>
    <property type="match status" value="1"/>
</dbReference>
<dbReference type="GO" id="GO:0016558">
    <property type="term" value="P:protein import into peroxisome matrix"/>
    <property type="evidence" value="ECO:0007669"/>
    <property type="project" value="TreeGrafter"/>
</dbReference>
<dbReference type="EMBL" id="UYWW01002403">
    <property type="protein sequence ID" value="VDM11748.1"/>
    <property type="molecule type" value="Genomic_DNA"/>
</dbReference>
<feature type="compositionally biased region" description="Polar residues" evidence="2">
    <location>
        <begin position="324"/>
        <end position="334"/>
    </location>
</feature>
<dbReference type="SMART" id="SM00382">
    <property type="entry name" value="AAA"/>
    <property type="match status" value="1"/>
</dbReference>
<name>A0A3P7FLV1_WUCBA</name>
<dbReference type="PROSITE" id="PS00674">
    <property type="entry name" value="AAA"/>
    <property type="match status" value="1"/>
</dbReference>
<keyword evidence="1" id="KW-0547">Nucleotide-binding</keyword>
<reference evidence="4 5" key="1">
    <citation type="submission" date="2018-11" db="EMBL/GenBank/DDBJ databases">
        <authorList>
            <consortium name="Pathogen Informatics"/>
        </authorList>
    </citation>
    <scope>NUCLEOTIDE SEQUENCE [LARGE SCALE GENOMIC DNA]</scope>
</reference>
<dbReference type="InterPro" id="IPR050168">
    <property type="entry name" value="AAA_ATPase_domain"/>
</dbReference>
<dbReference type="OMA" id="EVFIWPT"/>
<dbReference type="InterPro" id="IPR003593">
    <property type="entry name" value="AAA+_ATPase"/>
</dbReference>
<evidence type="ECO:0000256" key="2">
    <source>
        <dbReference type="SAM" id="MobiDB-lite"/>
    </source>
</evidence>
<evidence type="ECO:0000313" key="5">
    <source>
        <dbReference type="Proteomes" id="UP000270924"/>
    </source>
</evidence>
<keyword evidence="5" id="KW-1185">Reference proteome</keyword>
<dbReference type="Pfam" id="PF17862">
    <property type="entry name" value="AAA_lid_3"/>
    <property type="match status" value="1"/>
</dbReference>
<feature type="region of interest" description="Disordered" evidence="2">
    <location>
        <begin position="322"/>
        <end position="350"/>
    </location>
</feature>
<dbReference type="OrthoDB" id="2187at2759"/>
<evidence type="ECO:0000259" key="3">
    <source>
        <dbReference type="SMART" id="SM00382"/>
    </source>
</evidence>
<dbReference type="InterPro" id="IPR003959">
    <property type="entry name" value="ATPase_AAA_core"/>
</dbReference>
<dbReference type="PANTHER" id="PTHR23077:SF12">
    <property type="entry name" value="PEROXISOMAL ATPASE PEX1"/>
    <property type="match status" value="1"/>
</dbReference>
<dbReference type="GO" id="GO:0016887">
    <property type="term" value="F:ATP hydrolysis activity"/>
    <property type="evidence" value="ECO:0007669"/>
    <property type="project" value="InterPro"/>
</dbReference>
<evidence type="ECO:0000313" key="4">
    <source>
        <dbReference type="EMBL" id="VDM11748.1"/>
    </source>
</evidence>
<feature type="domain" description="AAA+ ATPase" evidence="3">
    <location>
        <begin position="121"/>
        <end position="242"/>
    </location>
</feature>